<feature type="region of interest" description="Disordered" evidence="1">
    <location>
        <begin position="206"/>
        <end position="239"/>
    </location>
</feature>
<evidence type="ECO:0000313" key="3">
    <source>
        <dbReference type="Proteomes" id="UP000830925"/>
    </source>
</evidence>
<dbReference type="AlphaFoldDB" id="A0AAE9KNR6"/>
<dbReference type="Gene3D" id="1.10.10.10">
    <property type="entry name" value="Winged helix-like DNA-binding domain superfamily/Winged helix DNA-binding domain"/>
    <property type="match status" value="1"/>
</dbReference>
<feature type="compositionally biased region" description="Polar residues" evidence="1">
    <location>
        <begin position="208"/>
        <end position="217"/>
    </location>
</feature>
<gene>
    <name evidence="2" type="ORF">MXF72_12325</name>
</gene>
<sequence>MSTIIMSECWPLQGMTPAQKAVLISLADNANDQGVCWPSVESISARTCLSERSVQNAIKWLIDAGALQAQQRQGRSTVYTVTPAAFAPPQEMRGANKDETPANNDRTPAAFAPIPAAAAPRTVKEPSRNRKEPQKKISVEVPGWLDADAWSMWDEFRKQKSGKAWTDAAKRLSLRTLEKLYADGHDPAAAVEQSIERGWTGIFPVKDSMQTGQSSNGFDPLAYVNRNRKRPGDDDVIDV</sequence>
<dbReference type="EMBL" id="CP095873">
    <property type="protein sequence ID" value="UPL20211.1"/>
    <property type="molecule type" value="Genomic_DNA"/>
</dbReference>
<organism evidence="2 3">
    <name type="scientific">Alcaligenes faecalis</name>
    <dbReference type="NCBI Taxonomy" id="511"/>
    <lineage>
        <taxon>Bacteria</taxon>
        <taxon>Pseudomonadati</taxon>
        <taxon>Pseudomonadota</taxon>
        <taxon>Betaproteobacteria</taxon>
        <taxon>Burkholderiales</taxon>
        <taxon>Alcaligenaceae</taxon>
        <taxon>Alcaligenes</taxon>
    </lineage>
</organism>
<name>A0AAE9KNR6_ALCFA</name>
<proteinExistence type="predicted"/>
<dbReference type="SUPFAM" id="SSF46785">
    <property type="entry name" value="Winged helix' DNA-binding domain"/>
    <property type="match status" value="1"/>
</dbReference>
<evidence type="ECO:0000256" key="1">
    <source>
        <dbReference type="SAM" id="MobiDB-lite"/>
    </source>
</evidence>
<protein>
    <submittedName>
        <fullName evidence="2">Helix-turn-helix domain-containing protein</fullName>
    </submittedName>
</protein>
<evidence type="ECO:0000313" key="2">
    <source>
        <dbReference type="EMBL" id="UPL20211.1"/>
    </source>
</evidence>
<dbReference type="Pfam" id="PF13730">
    <property type="entry name" value="HTH_36"/>
    <property type="match status" value="1"/>
</dbReference>
<dbReference type="Proteomes" id="UP000830925">
    <property type="component" value="Chromosome"/>
</dbReference>
<feature type="region of interest" description="Disordered" evidence="1">
    <location>
        <begin position="90"/>
        <end position="109"/>
    </location>
</feature>
<dbReference type="InterPro" id="IPR036388">
    <property type="entry name" value="WH-like_DNA-bd_sf"/>
</dbReference>
<reference evidence="2" key="1">
    <citation type="submission" date="2022-04" db="EMBL/GenBank/DDBJ databases">
        <title>Genomic mining of Alcaligenes faecalis D334 producing ectoin and derivatives.</title>
        <authorList>
            <person name="Doan V.T."/>
            <person name="Quach N.T."/>
            <person name="Vu T.-H.-N."/>
            <person name="Phi Q.-T."/>
        </authorList>
    </citation>
    <scope>NUCLEOTIDE SEQUENCE</scope>
    <source>
        <strain evidence="2">D334</strain>
    </source>
</reference>
<dbReference type="RefSeq" id="WP_247965722.1">
    <property type="nucleotide sequence ID" value="NZ_CP095873.1"/>
</dbReference>
<accession>A0AAE9KNR6</accession>
<dbReference type="InterPro" id="IPR036390">
    <property type="entry name" value="WH_DNA-bd_sf"/>
</dbReference>